<organism evidence="13 14">
    <name type="scientific">Morella rubra</name>
    <name type="common">Chinese bayberry</name>
    <dbReference type="NCBI Taxonomy" id="262757"/>
    <lineage>
        <taxon>Eukaryota</taxon>
        <taxon>Viridiplantae</taxon>
        <taxon>Streptophyta</taxon>
        <taxon>Embryophyta</taxon>
        <taxon>Tracheophyta</taxon>
        <taxon>Spermatophyta</taxon>
        <taxon>Magnoliopsida</taxon>
        <taxon>eudicotyledons</taxon>
        <taxon>Gunneridae</taxon>
        <taxon>Pentapetalae</taxon>
        <taxon>rosids</taxon>
        <taxon>fabids</taxon>
        <taxon>Fagales</taxon>
        <taxon>Myricaceae</taxon>
        <taxon>Morella</taxon>
    </lineage>
</organism>
<feature type="chain" id="PRO_5025521927" evidence="11">
    <location>
        <begin position="20"/>
        <end position="416"/>
    </location>
</feature>
<gene>
    <name evidence="13" type="ORF">CJ030_MR2G024887</name>
</gene>
<evidence type="ECO:0000256" key="4">
    <source>
        <dbReference type="ARBA" id="ARBA00022614"/>
    </source>
</evidence>
<keyword evidence="13" id="KW-0418">Kinase</keyword>
<dbReference type="InterPro" id="IPR003591">
    <property type="entry name" value="Leu-rich_rpt_typical-subtyp"/>
</dbReference>
<keyword evidence="14" id="KW-1185">Reference proteome</keyword>
<dbReference type="SMART" id="SM00365">
    <property type="entry name" value="LRR_SD22"/>
    <property type="match status" value="3"/>
</dbReference>
<evidence type="ECO:0000256" key="10">
    <source>
        <dbReference type="ARBA" id="ARBA00038043"/>
    </source>
</evidence>
<evidence type="ECO:0000256" key="9">
    <source>
        <dbReference type="ARBA" id="ARBA00023136"/>
    </source>
</evidence>
<dbReference type="PANTHER" id="PTHR48009:SF7">
    <property type="entry name" value="LEUCINE-RICH REPEAT (LRR) FAMILY PROTEIN"/>
    <property type="match status" value="1"/>
</dbReference>
<dbReference type="AlphaFoldDB" id="A0A6A1WF60"/>
<evidence type="ECO:0000259" key="12">
    <source>
        <dbReference type="Pfam" id="PF08263"/>
    </source>
</evidence>
<dbReference type="Gene3D" id="3.80.10.10">
    <property type="entry name" value="Ribonuclease Inhibitor"/>
    <property type="match status" value="2"/>
</dbReference>
<comment type="subcellular location">
    <subcellularLocation>
        <location evidence="2">Membrane</location>
    </subcellularLocation>
    <subcellularLocation>
        <location evidence="1">Secreted</location>
        <location evidence="1">Cell wall</location>
    </subcellularLocation>
</comment>
<proteinExistence type="inferred from homology"/>
<dbReference type="SUPFAM" id="SSF52058">
    <property type="entry name" value="L domain-like"/>
    <property type="match status" value="1"/>
</dbReference>
<dbReference type="OrthoDB" id="676979at2759"/>
<dbReference type="PANTHER" id="PTHR48009">
    <property type="entry name" value="LEUCINE-RICH REPEAT (LRR) FAMILY PROTEIN"/>
    <property type="match status" value="1"/>
</dbReference>
<keyword evidence="5" id="KW-0812">Transmembrane</keyword>
<dbReference type="SMART" id="SM00369">
    <property type="entry name" value="LRR_TYP"/>
    <property type="match status" value="3"/>
</dbReference>
<evidence type="ECO:0000313" key="13">
    <source>
        <dbReference type="EMBL" id="KAB1222517.1"/>
    </source>
</evidence>
<evidence type="ECO:0000256" key="5">
    <source>
        <dbReference type="ARBA" id="ARBA00022692"/>
    </source>
</evidence>
<evidence type="ECO:0000256" key="8">
    <source>
        <dbReference type="ARBA" id="ARBA00022989"/>
    </source>
</evidence>
<evidence type="ECO:0000256" key="1">
    <source>
        <dbReference type="ARBA" id="ARBA00004191"/>
    </source>
</evidence>
<dbReference type="Pfam" id="PF08263">
    <property type="entry name" value="LRRNT_2"/>
    <property type="match status" value="1"/>
</dbReference>
<evidence type="ECO:0000313" key="14">
    <source>
        <dbReference type="Proteomes" id="UP000516437"/>
    </source>
</evidence>
<dbReference type="InterPro" id="IPR001611">
    <property type="entry name" value="Leu-rich_rpt"/>
</dbReference>
<sequence>MARFLHSIVSLRLRYIIVATTVLSSFPQLIHPATLESDVQVLRTLKHSIDPGSISSTSYLNSWDFMADPCESIGQQFLGILCSIPLDNSSSRVIAIDLDGVGYDGFLTPSIGNLTELTVFSINKNKFRRTIPDSISNLRKLTRLSLADNCLTGTIPTAITFLRNLQYLDISGNRISGSIPTNISGLRGLTYLSFSSNALTGTIPDLTGLWQLSTLDLGSNQLYGNMPYFPMRLTVLSVNRNILTGHISPIKKLKYLRHLDVSENRLSGVISKDVLSLPLLVHLNVSNNRFTSIESVNISGEETQLQVLEAENNNFHGHLPAHLITIRNLTAINLAHNQFSGPIPRRYGNRLEQSWTVLYLDDNFLSGNLPPEFIIHAQRITGSLARNCLRCPPNVPLCRGGQRPLSECLRQNNGST</sequence>
<keyword evidence="7" id="KW-0677">Repeat</keyword>
<dbReference type="EMBL" id="RXIC02000020">
    <property type="protein sequence ID" value="KAB1222517.1"/>
    <property type="molecule type" value="Genomic_DNA"/>
</dbReference>
<comment type="caution">
    <text evidence="13">The sequence shown here is derived from an EMBL/GenBank/DDBJ whole genome shotgun (WGS) entry which is preliminary data.</text>
</comment>
<evidence type="ECO:0000256" key="3">
    <source>
        <dbReference type="ARBA" id="ARBA00022512"/>
    </source>
</evidence>
<name>A0A6A1WF60_9ROSI</name>
<evidence type="ECO:0000256" key="2">
    <source>
        <dbReference type="ARBA" id="ARBA00004370"/>
    </source>
</evidence>
<keyword evidence="9" id="KW-0472">Membrane</keyword>
<dbReference type="GO" id="GO:0016020">
    <property type="term" value="C:membrane"/>
    <property type="evidence" value="ECO:0007669"/>
    <property type="project" value="UniProtKB-SubCell"/>
</dbReference>
<feature type="domain" description="Leucine-rich repeat-containing N-terminal plant-type" evidence="12">
    <location>
        <begin position="36"/>
        <end position="83"/>
    </location>
</feature>
<accession>A0A6A1WF60</accession>
<dbReference type="Pfam" id="PF00560">
    <property type="entry name" value="LRR_1"/>
    <property type="match status" value="2"/>
</dbReference>
<evidence type="ECO:0000256" key="11">
    <source>
        <dbReference type="SAM" id="SignalP"/>
    </source>
</evidence>
<keyword evidence="3" id="KW-0134">Cell wall</keyword>
<evidence type="ECO:0000256" key="6">
    <source>
        <dbReference type="ARBA" id="ARBA00022729"/>
    </source>
</evidence>
<reference evidence="13 14" key="1">
    <citation type="journal article" date="2019" name="Plant Biotechnol. J.">
        <title>The red bayberry genome and genetic basis of sex determination.</title>
        <authorList>
            <person name="Jia H.M."/>
            <person name="Jia H.J."/>
            <person name="Cai Q.L."/>
            <person name="Wang Y."/>
            <person name="Zhao H.B."/>
            <person name="Yang W.F."/>
            <person name="Wang G.Y."/>
            <person name="Li Y.H."/>
            <person name="Zhan D.L."/>
            <person name="Shen Y.T."/>
            <person name="Niu Q.F."/>
            <person name="Chang L."/>
            <person name="Qiu J."/>
            <person name="Zhao L."/>
            <person name="Xie H.B."/>
            <person name="Fu W.Y."/>
            <person name="Jin J."/>
            <person name="Li X.W."/>
            <person name="Jiao Y."/>
            <person name="Zhou C.C."/>
            <person name="Tu T."/>
            <person name="Chai C.Y."/>
            <person name="Gao J.L."/>
            <person name="Fan L.J."/>
            <person name="van de Weg E."/>
            <person name="Wang J.Y."/>
            <person name="Gao Z.S."/>
        </authorList>
    </citation>
    <scope>NUCLEOTIDE SEQUENCE [LARGE SCALE GENOMIC DNA]</scope>
    <source>
        <tissue evidence="13">Leaves</tissue>
    </source>
</reference>
<dbReference type="InterPro" id="IPR032675">
    <property type="entry name" value="LRR_dom_sf"/>
</dbReference>
<dbReference type="Proteomes" id="UP000516437">
    <property type="component" value="Chromosome 2"/>
</dbReference>
<dbReference type="Pfam" id="PF13855">
    <property type="entry name" value="LRR_8"/>
    <property type="match status" value="1"/>
</dbReference>
<dbReference type="PROSITE" id="PS51450">
    <property type="entry name" value="LRR"/>
    <property type="match status" value="1"/>
</dbReference>
<dbReference type="GO" id="GO:0016301">
    <property type="term" value="F:kinase activity"/>
    <property type="evidence" value="ECO:0007669"/>
    <property type="project" value="UniProtKB-KW"/>
</dbReference>
<dbReference type="InterPro" id="IPR013210">
    <property type="entry name" value="LRR_N_plant-typ"/>
</dbReference>
<keyword evidence="8" id="KW-1133">Transmembrane helix</keyword>
<dbReference type="FunFam" id="3.80.10.10:FF:000400">
    <property type="entry name" value="Nuclear pore complex protein NUP107"/>
    <property type="match status" value="1"/>
</dbReference>
<keyword evidence="3" id="KW-0964">Secreted</keyword>
<keyword evidence="13" id="KW-0675">Receptor</keyword>
<keyword evidence="6 11" id="KW-0732">Signal</keyword>
<protein>
    <submittedName>
        <fullName evidence="13">Leucine-rich repeat receptor protein kinase EXS</fullName>
    </submittedName>
</protein>
<evidence type="ECO:0000256" key="7">
    <source>
        <dbReference type="ARBA" id="ARBA00022737"/>
    </source>
</evidence>
<dbReference type="InterPro" id="IPR053213">
    <property type="entry name" value="RLP29"/>
</dbReference>
<keyword evidence="13" id="KW-0808">Transferase</keyword>
<keyword evidence="4" id="KW-0433">Leucine-rich repeat</keyword>
<comment type="similarity">
    <text evidence="10">Belongs to the polygalacturonase-inhibiting protein family.</text>
</comment>
<feature type="signal peptide" evidence="11">
    <location>
        <begin position="1"/>
        <end position="19"/>
    </location>
</feature>